<accession>A0A4Y7UHV9</accession>
<proteinExistence type="predicted"/>
<dbReference type="OrthoDB" id="6225685at2"/>
<dbReference type="InterPro" id="IPR006530">
    <property type="entry name" value="YD"/>
</dbReference>
<dbReference type="PANTHER" id="PTHR32305">
    <property type="match status" value="1"/>
</dbReference>
<feature type="region of interest" description="Disordered" evidence="1">
    <location>
        <begin position="1371"/>
        <end position="1391"/>
    </location>
</feature>
<dbReference type="NCBIfam" id="TIGR01643">
    <property type="entry name" value="YD_repeat_2x"/>
    <property type="match status" value="1"/>
</dbReference>
<evidence type="ECO:0000313" key="4">
    <source>
        <dbReference type="Proteomes" id="UP000295270"/>
    </source>
</evidence>
<sequence length="1593" mass="177783">MFVANDSYNTYNYITTDFNNDDRTDIIRITSIRDQADTSGAISLFCAINDRGDFTDYKIVNTGYQPDINIYALPLYLPQTIKNQQSGVNQLNNTLEIAFVNQNKIHFFASDSYNVKKNNLLKKITTGNGVQEMLTYIPLDSKYSGLAFYNKIYTPTNNYIASYPNLDIKINPNLFVVSKIEMRSKDVYKKKLFSYYGAVSNLNGLGFMGFRSVNQTDWHDDSTALFSNVVSSDVDLLRGANTESFKVPYMYYPYGGATPSDFVSRSLTTYETAVNPVQPNKVFKLKTLNVKQFSTINNSNTNSETTDIQYDAYNNITSSKSSVSEGGTLAKTVTTTTAYQTVAAPYIVGRPTSSSSTVVADGHTMTSNESYTYDATSQLLSNVDRSAIGTSTVSEGTRYDLNGNVIQKTITSQVPVQSRSTFYEYDPSGRYVIKITDNDNLVSTFDYYFENGALKKETNPYGSSSYTIDSWFKRLTAKDDWLNKTTSFAYTKNAEKTIVTATPDALDGSASEEMFDDLGRKIRSGSKDINGTFSYVSYLYDIFDRNYKVSEPYFGTTPLQWNETKFDMYSQPVQSILFNNRTVSTAYSGLTTTTTDGSKIKKFTADAAGNITTTNETLGGDITYKYFANGNLKQTTYNNISIDIEQDGWGRKTKLKDPSAGTFTYAYNDYGELTKETSQNGNVVTTITRDTNGKPTKKTIKGGGTDSETNYTYSGILPLTIVYIDNNEPAGTNKTTTTITYDTFKRVESIVEDKENVTKFTRSFTYDALGRVATETKTALVAGSNKSSTVTTKNVYKNGDLYQIQDALNKVLWQTNTLNANGQIVENVIGNGIKMTNIYNNDDGYLSKIQHDKTTAPTANILTLTTAFDKNTDNLDSRINSSFANYTESFKYDAINRLQKFTNLQGVEETQTYDASGKITGNNLGAYSYDPIKKYQNTAITLNPEATGYYANREGIFNDAMENKTGWGTEKYPNTNFFSYDGTKAGHAVGKNTLKLANTTTTEQYVFSDKWIDISNAAPTQYTYSTWFYSDNPQAEIFLYMKDGANTVTQVNTVNNTKGAWTQITGTFLVPANVKKLRLRLDNNGLGNIWYDDVEIRKTSDPASTVRSLNVTYNAFKSPLQIEETNVDKISFTYNDDNQRSTMYYGGFADKLLRPLRKHYSADGTMEIKENKVTGTSEFVTYIGGDGYTAPIAVKSDGTTQNYLYLHRDYQGSIMAITDANATVVEKRLFDAWGTIIKVQDGAGNTLNGLTVLDRGYTGHEHLQSVGLINMNARLYDPLLHRFLQADNYIQDPTNTQNYNQYGYVLNNPLLYTDPSGNASCDICTGSPGVNTGSGGSATSTDLGEFGRDTGITKWARKNLNFNSWRRSRDRFLGRNKGNDNPNPAPQPNVSKYVNVKTTGSGQYYGGDGSGSLLDYFSRFVYEVDQFNPIALAWDGIKGNVNGTDRYGNELSGFDANMKIVTAIPMTKVGGVLVNVGERALLTEAKTSVKSILTGGKTFEQYKIARGGTETLTKISTSTGTQRISTEFHHVFLTQRFQRAYDIPMWMVNNRINVWKVNTIQHSLIDSYRYNFLRAGIKPEVGWFAKYNWFTKF</sequence>
<evidence type="ECO:0000313" key="5">
    <source>
        <dbReference type="Proteomes" id="UP000298340"/>
    </source>
</evidence>
<keyword evidence="4" id="KW-1185">Reference proteome</keyword>
<dbReference type="PANTHER" id="PTHR32305:SF15">
    <property type="entry name" value="PROTEIN RHSA-RELATED"/>
    <property type="match status" value="1"/>
</dbReference>
<gene>
    <name evidence="3" type="ORF">D0809_03360</name>
    <name evidence="2" type="ORF">EV142_101505</name>
</gene>
<dbReference type="SUPFAM" id="SSF49785">
    <property type="entry name" value="Galactose-binding domain-like"/>
    <property type="match status" value="1"/>
</dbReference>
<reference evidence="3 5" key="2">
    <citation type="journal article" date="2018" name="Syst. Appl. Microbiol.">
        <title>Flavobacterium circumlabens sp. nov. and Flavobacterium cupreum sp. nov., two psychrotrophic species isolated from Antarctic environmental samples.</title>
        <authorList>
            <person name="Kralova S."/>
            <person name="Busse H.J."/>
            <person name="Svec P."/>
            <person name="Maslanova I."/>
            <person name="Stankova E."/>
            <person name="Bartak M."/>
            <person name="Sedlacek I."/>
        </authorList>
    </citation>
    <scope>NUCLEOTIDE SEQUENCE [LARGE SCALE GENOMIC DNA]</scope>
    <source>
        <strain evidence="3 5">CCM 8828</strain>
    </source>
</reference>
<evidence type="ECO:0000313" key="3">
    <source>
        <dbReference type="EMBL" id="TEB46045.1"/>
    </source>
</evidence>
<dbReference type="RefSeq" id="WP_132032348.1">
    <property type="nucleotide sequence ID" value="NZ_QWDN01000001.1"/>
</dbReference>
<reference evidence="2 4" key="1">
    <citation type="journal article" date="2015" name="Stand. Genomic Sci.">
        <title>Genomic Encyclopedia of Bacterial and Archaeal Type Strains, Phase III: the genomes of soil and plant-associated and newly described type strains.</title>
        <authorList>
            <person name="Whitman W.B."/>
            <person name="Woyke T."/>
            <person name="Klenk H.P."/>
            <person name="Zhou Y."/>
            <person name="Lilburn T.G."/>
            <person name="Beck B.J."/>
            <person name="De Vos P."/>
            <person name="Vandamme P."/>
            <person name="Eisen J.A."/>
            <person name="Garrity G."/>
            <person name="Hugenholtz P."/>
            <person name="Kyrpides N.C."/>
        </authorList>
    </citation>
    <scope>NUCLEOTIDE SEQUENCE [LARGE SCALE GENOMIC DNA]</scope>
    <source>
        <strain evidence="2 4">P5626</strain>
    </source>
</reference>
<organism evidence="3 5">
    <name type="scientific">Flavobacterium circumlabens</name>
    <dbReference type="NCBI Taxonomy" id="2133765"/>
    <lineage>
        <taxon>Bacteria</taxon>
        <taxon>Pseudomonadati</taxon>
        <taxon>Bacteroidota</taxon>
        <taxon>Flavobacteriia</taxon>
        <taxon>Flavobacteriales</taxon>
        <taxon>Flavobacteriaceae</taxon>
        <taxon>Flavobacterium</taxon>
    </lineage>
</organism>
<dbReference type="InterPro" id="IPR050708">
    <property type="entry name" value="T6SS_VgrG/RHS"/>
</dbReference>
<dbReference type="EMBL" id="SLWA01000001">
    <property type="protein sequence ID" value="TCN60926.1"/>
    <property type="molecule type" value="Genomic_DNA"/>
</dbReference>
<dbReference type="InterPro" id="IPR022385">
    <property type="entry name" value="Rhs_assc_core"/>
</dbReference>
<name>A0A4Y7UHV9_9FLAO</name>
<dbReference type="Proteomes" id="UP000295270">
    <property type="component" value="Unassembled WGS sequence"/>
</dbReference>
<evidence type="ECO:0000313" key="2">
    <source>
        <dbReference type="EMBL" id="TCN60926.1"/>
    </source>
</evidence>
<dbReference type="InterPro" id="IPR008979">
    <property type="entry name" value="Galactose-bd-like_sf"/>
</dbReference>
<comment type="caution">
    <text evidence="3">The sequence shown here is derived from an EMBL/GenBank/DDBJ whole genome shotgun (WGS) entry which is preliminary data.</text>
</comment>
<protein>
    <submittedName>
        <fullName evidence="3">RHS repeat-associated core domain-containing protein</fullName>
    </submittedName>
    <submittedName>
        <fullName evidence="2">RHS repeat-associated protein</fullName>
    </submittedName>
</protein>
<dbReference type="Proteomes" id="UP000298340">
    <property type="component" value="Unassembled WGS sequence"/>
</dbReference>
<reference evidence="2" key="3">
    <citation type="submission" date="2019-03" db="EMBL/GenBank/DDBJ databases">
        <authorList>
            <person name="Whitman W."/>
            <person name="Huntemann M."/>
            <person name="Clum A."/>
            <person name="Pillay M."/>
            <person name="Palaniappan K."/>
            <person name="Varghese N."/>
            <person name="Mikhailova N."/>
            <person name="Stamatis D."/>
            <person name="Reddy T."/>
            <person name="Daum C."/>
            <person name="Shapiro N."/>
            <person name="Ivanova N."/>
            <person name="Kyrpides N."/>
            <person name="Woyke T."/>
        </authorList>
    </citation>
    <scope>NUCLEOTIDE SEQUENCE</scope>
    <source>
        <strain evidence="2">P5626</strain>
    </source>
</reference>
<dbReference type="NCBIfam" id="TIGR03696">
    <property type="entry name" value="Rhs_assc_core"/>
    <property type="match status" value="1"/>
</dbReference>
<dbReference type="EMBL" id="QWDN01000001">
    <property type="protein sequence ID" value="TEB46045.1"/>
    <property type="molecule type" value="Genomic_DNA"/>
</dbReference>
<evidence type="ECO:0000256" key="1">
    <source>
        <dbReference type="SAM" id="MobiDB-lite"/>
    </source>
</evidence>
<dbReference type="Gene3D" id="2.180.10.10">
    <property type="entry name" value="RHS repeat-associated core"/>
    <property type="match status" value="3"/>
</dbReference>